<comment type="similarity">
    <text evidence="7">Belongs to the glycosyl hydrolase 16 family.</text>
</comment>
<feature type="signal peptide" evidence="7">
    <location>
        <begin position="1"/>
        <end position="22"/>
    </location>
</feature>
<keyword evidence="11" id="KW-1185">Reference proteome</keyword>
<reference evidence="10 11" key="1">
    <citation type="journal article" date="2023" name="G3 (Bethesda)">
        <title>A haplotype-resolved chromosome-scale genome for Quercus rubra L. provides insights into the genetics of adaptive traits for red oak species.</title>
        <authorList>
            <person name="Kapoor B."/>
            <person name="Jenkins J."/>
            <person name="Schmutz J."/>
            <person name="Zhebentyayeva T."/>
            <person name="Kuelheim C."/>
            <person name="Coggeshall M."/>
            <person name="Heim C."/>
            <person name="Lasky J.R."/>
            <person name="Leites L."/>
            <person name="Islam-Faridi N."/>
            <person name="Romero-Severson J."/>
            <person name="DeLeo V.L."/>
            <person name="Lucas S.M."/>
            <person name="Lazic D."/>
            <person name="Gailing O."/>
            <person name="Carlson J."/>
            <person name="Staton M."/>
        </authorList>
    </citation>
    <scope>NUCLEOTIDE SEQUENCE [LARGE SCALE GENOMIC DNA]</scope>
    <source>
        <strain evidence="10">Pseudo-F2</strain>
    </source>
</reference>
<dbReference type="EC" id="2.4.1.207" evidence="7"/>
<evidence type="ECO:0000256" key="7">
    <source>
        <dbReference type="RuleBase" id="RU361120"/>
    </source>
</evidence>
<dbReference type="GO" id="GO:0044042">
    <property type="term" value="P:glucan metabolic process"/>
    <property type="evidence" value="ECO:0007669"/>
    <property type="project" value="InterPro"/>
</dbReference>
<keyword evidence="6 7" id="KW-0326">Glycosidase</keyword>
<dbReference type="EMBL" id="JAXUIC010000010">
    <property type="protein sequence ID" value="KAK4569062.1"/>
    <property type="molecule type" value="Genomic_DNA"/>
</dbReference>
<evidence type="ECO:0000259" key="9">
    <source>
        <dbReference type="Pfam" id="PF06955"/>
    </source>
</evidence>
<comment type="subcellular location">
    <subcellularLocation>
        <location evidence="7">Secreted</location>
        <location evidence="7">Cell wall</location>
    </subcellularLocation>
    <subcellularLocation>
        <location evidence="7">Secreted</location>
        <location evidence="7">Extracellular space</location>
        <location evidence="7">Apoplast</location>
    </subcellularLocation>
</comment>
<evidence type="ECO:0000259" key="8">
    <source>
        <dbReference type="Pfam" id="PF00722"/>
    </source>
</evidence>
<dbReference type="AlphaFoldDB" id="A0AAN7IFT4"/>
<keyword evidence="7" id="KW-0732">Signal</keyword>
<dbReference type="GO" id="GO:0016762">
    <property type="term" value="F:xyloglucan:xyloglucosyl transferase activity"/>
    <property type="evidence" value="ECO:0007669"/>
    <property type="project" value="UniProtKB-EC"/>
</dbReference>
<evidence type="ECO:0000256" key="6">
    <source>
        <dbReference type="ARBA" id="ARBA00023295"/>
    </source>
</evidence>
<dbReference type="InterPro" id="IPR010713">
    <property type="entry name" value="XET_C"/>
</dbReference>
<dbReference type="GO" id="GO:0071555">
    <property type="term" value="P:cell wall organization"/>
    <property type="evidence" value="ECO:0007669"/>
    <property type="project" value="UniProtKB-KW"/>
</dbReference>
<keyword evidence="2 7" id="KW-0052">Apoplast</keyword>
<evidence type="ECO:0000313" key="11">
    <source>
        <dbReference type="Proteomes" id="UP001324115"/>
    </source>
</evidence>
<dbReference type="InterPro" id="IPR044791">
    <property type="entry name" value="Beta-glucanase/XTH"/>
</dbReference>
<proteinExistence type="inferred from homology"/>
<evidence type="ECO:0000256" key="1">
    <source>
        <dbReference type="ARBA" id="ARBA00022512"/>
    </source>
</evidence>
<evidence type="ECO:0000256" key="2">
    <source>
        <dbReference type="ARBA" id="ARBA00022523"/>
    </source>
</evidence>
<evidence type="ECO:0000256" key="3">
    <source>
        <dbReference type="ARBA" id="ARBA00022525"/>
    </source>
</evidence>
<evidence type="ECO:0000313" key="10">
    <source>
        <dbReference type="EMBL" id="KAK4569062.1"/>
    </source>
</evidence>
<feature type="domain" description="Xyloglucan endo-transglycosylase C-terminal" evidence="9">
    <location>
        <begin position="166"/>
        <end position="213"/>
    </location>
</feature>
<dbReference type="InterPro" id="IPR013320">
    <property type="entry name" value="ConA-like_dom_sf"/>
</dbReference>
<evidence type="ECO:0000256" key="4">
    <source>
        <dbReference type="ARBA" id="ARBA00022679"/>
    </source>
</evidence>
<organism evidence="10 11">
    <name type="scientific">Quercus rubra</name>
    <name type="common">Northern red oak</name>
    <name type="synonym">Quercus borealis</name>
    <dbReference type="NCBI Taxonomy" id="3512"/>
    <lineage>
        <taxon>Eukaryota</taxon>
        <taxon>Viridiplantae</taxon>
        <taxon>Streptophyta</taxon>
        <taxon>Embryophyta</taxon>
        <taxon>Tracheophyta</taxon>
        <taxon>Spermatophyta</taxon>
        <taxon>Magnoliopsida</taxon>
        <taxon>eudicotyledons</taxon>
        <taxon>Gunneridae</taxon>
        <taxon>Pentapetalae</taxon>
        <taxon>rosids</taxon>
        <taxon>fabids</taxon>
        <taxon>Fagales</taxon>
        <taxon>Fagaceae</taxon>
        <taxon>Quercus</taxon>
    </lineage>
</organism>
<dbReference type="GO" id="GO:0004553">
    <property type="term" value="F:hydrolase activity, hydrolyzing O-glycosyl compounds"/>
    <property type="evidence" value="ECO:0007669"/>
    <property type="project" value="InterPro"/>
</dbReference>
<dbReference type="Pfam" id="PF06955">
    <property type="entry name" value="XET_C"/>
    <property type="match status" value="1"/>
</dbReference>
<dbReference type="GO" id="GO:0048046">
    <property type="term" value="C:apoplast"/>
    <property type="evidence" value="ECO:0007669"/>
    <property type="project" value="UniProtKB-SubCell"/>
</dbReference>
<gene>
    <name evidence="10" type="ORF">RGQ29_004456</name>
</gene>
<dbReference type="Gene3D" id="2.60.120.200">
    <property type="match status" value="2"/>
</dbReference>
<dbReference type="PANTHER" id="PTHR31062">
    <property type="entry name" value="XYLOGLUCAN ENDOTRANSGLUCOSYLASE/HYDROLASE PROTEIN 8-RELATED"/>
    <property type="match status" value="1"/>
</dbReference>
<feature type="chain" id="PRO_5042666065" description="Xyloglucan endotransglucosylase/hydrolase" evidence="7">
    <location>
        <begin position="23"/>
        <end position="217"/>
    </location>
</feature>
<comment type="function">
    <text evidence="7">Catalyzes xyloglucan endohydrolysis (XEH) and/or endotransglycosylation (XET). Cleaves and religates xyloglucan polymers, an essential constituent of the primary cell wall, and thereby participates in cell wall construction of growing tissues.</text>
</comment>
<keyword evidence="7" id="KW-0961">Cell wall biogenesis/degradation</keyword>
<comment type="caution">
    <text evidence="10">The sequence shown here is derived from an EMBL/GenBank/DDBJ whole genome shotgun (WGS) entry which is preliminary data.</text>
</comment>
<accession>A0AAN7IFT4</accession>
<protein>
    <recommendedName>
        <fullName evidence="7">Xyloglucan endotransglucosylase/hydrolase</fullName>
        <ecNumber evidence="7">2.4.1.207</ecNumber>
    </recommendedName>
</protein>
<keyword evidence="4 7" id="KW-0808">Transferase</keyword>
<name>A0AAN7IFT4_QUERU</name>
<dbReference type="InterPro" id="IPR000757">
    <property type="entry name" value="Beta-glucanase-like"/>
</dbReference>
<keyword evidence="3 7" id="KW-0964">Secreted</keyword>
<dbReference type="Pfam" id="PF00722">
    <property type="entry name" value="Glyco_hydro_16"/>
    <property type="match status" value="1"/>
</dbReference>
<comment type="PTM">
    <text evidence="7">Contains at least one intrachain disulfide bond essential for its enzymatic activity.</text>
</comment>
<evidence type="ECO:0000256" key="5">
    <source>
        <dbReference type="ARBA" id="ARBA00022801"/>
    </source>
</evidence>
<keyword evidence="5 7" id="KW-0378">Hydrolase</keyword>
<dbReference type="Proteomes" id="UP001324115">
    <property type="component" value="Unassembled WGS sequence"/>
</dbReference>
<sequence length="217" mass="25326">MGFCILSLLNLFAFLIFTSMHARGVRGPNKYSFKRNYNVTWGLNNALLLNQETEVQLSMDQKSGSGFESYNHYKSGLFHMRIKLPEKNSIGIFYVDDIPIRVYKNNAKLGVSYPSKPMRVIGSLWNPESWVSNGIKTDWSQAPFKAKFQDFKIHGCTTVGNKNCHSSKFWWNSKKYQGLNVREQRAYQNIRRKYMTDDYCSDRSRHPKTPPECRRNI</sequence>
<dbReference type="SUPFAM" id="SSF49899">
    <property type="entry name" value="Concanavalin A-like lectins/glucanases"/>
    <property type="match status" value="1"/>
</dbReference>
<feature type="domain" description="GH16" evidence="8">
    <location>
        <begin position="92"/>
        <end position="140"/>
    </location>
</feature>
<keyword evidence="1 7" id="KW-0134">Cell wall</keyword>